<dbReference type="AlphaFoldDB" id="A0A3N1KSF4"/>
<dbReference type="GO" id="GO:0016791">
    <property type="term" value="F:phosphatase activity"/>
    <property type="evidence" value="ECO:0007669"/>
    <property type="project" value="TreeGrafter"/>
</dbReference>
<dbReference type="InterPro" id="IPR023214">
    <property type="entry name" value="HAD_sf"/>
</dbReference>
<dbReference type="InterPro" id="IPR006379">
    <property type="entry name" value="HAD-SF_hydro_IIB"/>
</dbReference>
<dbReference type="PANTHER" id="PTHR10000:SF8">
    <property type="entry name" value="HAD SUPERFAMILY HYDROLASE-LIKE, TYPE 3"/>
    <property type="match status" value="1"/>
</dbReference>
<dbReference type="GO" id="GO:0000287">
    <property type="term" value="F:magnesium ion binding"/>
    <property type="evidence" value="ECO:0007669"/>
    <property type="project" value="TreeGrafter"/>
</dbReference>
<evidence type="ECO:0000313" key="2">
    <source>
        <dbReference type="Proteomes" id="UP000278222"/>
    </source>
</evidence>
<dbReference type="Proteomes" id="UP000278222">
    <property type="component" value="Unassembled WGS sequence"/>
</dbReference>
<dbReference type="Pfam" id="PF08282">
    <property type="entry name" value="Hydrolase_3"/>
    <property type="match status" value="1"/>
</dbReference>
<evidence type="ECO:0000313" key="1">
    <source>
        <dbReference type="EMBL" id="ROP83511.1"/>
    </source>
</evidence>
<keyword evidence="2" id="KW-1185">Reference proteome</keyword>
<dbReference type="InterPro" id="IPR036412">
    <property type="entry name" value="HAD-like_sf"/>
</dbReference>
<dbReference type="OrthoDB" id="5292903at2"/>
<organism evidence="1 2">
    <name type="scientific">Stella humosa</name>
    <dbReference type="NCBI Taxonomy" id="94"/>
    <lineage>
        <taxon>Bacteria</taxon>
        <taxon>Pseudomonadati</taxon>
        <taxon>Pseudomonadota</taxon>
        <taxon>Alphaproteobacteria</taxon>
        <taxon>Rhodospirillales</taxon>
        <taxon>Stellaceae</taxon>
        <taxon>Stella</taxon>
    </lineage>
</organism>
<proteinExistence type="predicted"/>
<dbReference type="EMBL" id="RJKX01000016">
    <property type="protein sequence ID" value="ROP83511.1"/>
    <property type="molecule type" value="Genomic_DNA"/>
</dbReference>
<gene>
    <name evidence="1" type="ORF">EDC65_4159</name>
</gene>
<evidence type="ECO:0008006" key="3">
    <source>
        <dbReference type="Google" id="ProtNLM"/>
    </source>
</evidence>
<comment type="caution">
    <text evidence="1">The sequence shown here is derived from an EMBL/GenBank/DDBJ whole genome shotgun (WGS) entry which is preliminary data.</text>
</comment>
<sequence length="272" mass="29724">MTRPSLQPLERFSPAALARVRCVLTDIDDTLTSDGLLRPAAFAAIHRLAQAGIRVVPVTGRPAGWCDLIARQWPVAGVIGENGALWFRYDPGGPRIARGHWFPEDRRQADRLRLDDLARRIAEEIPEARPTSDQAYRESDLAIDWCEDVAPLSRAQLDRIVELAEEAGATVRVSSIHVNIWFGEFSKLAMTERFLADGLGIDLRSDPDAFVFAGDSPNDSTMFGFFANSVGVANVLDFVGRMEAEPTYVTPSRGGEGFAELADALLAARTGG</sequence>
<reference evidence="1 2" key="1">
    <citation type="submission" date="2018-11" db="EMBL/GenBank/DDBJ databases">
        <title>Genomic Encyclopedia of Type Strains, Phase IV (KMG-IV): sequencing the most valuable type-strain genomes for metagenomic binning, comparative biology and taxonomic classification.</title>
        <authorList>
            <person name="Goeker M."/>
        </authorList>
    </citation>
    <scope>NUCLEOTIDE SEQUENCE [LARGE SCALE GENOMIC DNA]</scope>
    <source>
        <strain evidence="1 2">DSM 5900</strain>
    </source>
</reference>
<dbReference type="RefSeq" id="WP_123693154.1">
    <property type="nucleotide sequence ID" value="NZ_AP019700.1"/>
</dbReference>
<dbReference type="NCBIfam" id="TIGR01484">
    <property type="entry name" value="HAD-SF-IIB"/>
    <property type="match status" value="1"/>
</dbReference>
<dbReference type="Gene3D" id="3.40.50.1000">
    <property type="entry name" value="HAD superfamily/HAD-like"/>
    <property type="match status" value="2"/>
</dbReference>
<dbReference type="SUPFAM" id="SSF56784">
    <property type="entry name" value="HAD-like"/>
    <property type="match status" value="1"/>
</dbReference>
<accession>A0A3N1KSF4</accession>
<dbReference type="GO" id="GO:0005829">
    <property type="term" value="C:cytosol"/>
    <property type="evidence" value="ECO:0007669"/>
    <property type="project" value="TreeGrafter"/>
</dbReference>
<protein>
    <recommendedName>
        <fullName evidence="3">HAD superfamily hydrolase (TIGR01484 family)</fullName>
    </recommendedName>
</protein>
<dbReference type="PANTHER" id="PTHR10000">
    <property type="entry name" value="PHOSPHOSERINE PHOSPHATASE"/>
    <property type="match status" value="1"/>
</dbReference>
<name>A0A3N1KSF4_9PROT</name>